<sequence length="85" mass="9579">MLLSVKCIGILHQGLKQLFLLTTPCISQNNSYLCHEQFREGLFTVDGFVKLATTRKNAKTFSLTEESNAHAFSIIQKALFLNRCS</sequence>
<dbReference type="Proteomes" id="UP000030134">
    <property type="component" value="Unassembled WGS sequence"/>
</dbReference>
<dbReference type="AlphaFoldDB" id="A0A0A2G3W0"/>
<dbReference type="STRING" id="266762.HQ36_03250"/>
<comment type="caution">
    <text evidence="1">The sequence shown here is derived from an EMBL/GenBank/DDBJ whole genome shotgun (WGS) entry which is preliminary data.</text>
</comment>
<organism evidence="1 2">
    <name type="scientific">Porphyromonas gingivicanis</name>
    <dbReference type="NCBI Taxonomy" id="266762"/>
    <lineage>
        <taxon>Bacteria</taxon>
        <taxon>Pseudomonadati</taxon>
        <taxon>Bacteroidota</taxon>
        <taxon>Bacteroidia</taxon>
        <taxon>Bacteroidales</taxon>
        <taxon>Porphyromonadaceae</taxon>
        <taxon>Porphyromonas</taxon>
    </lineage>
</organism>
<proteinExistence type="predicted"/>
<evidence type="ECO:0000313" key="2">
    <source>
        <dbReference type="Proteomes" id="UP000030134"/>
    </source>
</evidence>
<gene>
    <name evidence="1" type="ORF">HQ36_03250</name>
</gene>
<accession>A0A0A2G3W0</accession>
<reference evidence="1 2" key="1">
    <citation type="submission" date="2014-08" db="EMBL/GenBank/DDBJ databases">
        <title>Porphyromonas gingivicanis strain:COT-022_OH1391 Genome sequencing.</title>
        <authorList>
            <person name="Wallis C."/>
            <person name="Deusch O."/>
            <person name="O'Flynn C."/>
            <person name="Davis I."/>
            <person name="Jospin G."/>
            <person name="Darling A.E."/>
            <person name="Coil D.A."/>
            <person name="Alexiev A."/>
            <person name="Horsfall A."/>
            <person name="Kirkwood N."/>
            <person name="Harris S."/>
            <person name="Eisen J.A."/>
        </authorList>
    </citation>
    <scope>NUCLEOTIDE SEQUENCE [LARGE SCALE GENOMIC DNA]</scope>
    <source>
        <strain evidence="2">COT-022 OH1391</strain>
    </source>
</reference>
<evidence type="ECO:0000313" key="1">
    <source>
        <dbReference type="EMBL" id="KGN97958.1"/>
    </source>
</evidence>
<dbReference type="EMBL" id="JQZW01000008">
    <property type="protein sequence ID" value="KGN97958.1"/>
    <property type="molecule type" value="Genomic_DNA"/>
</dbReference>
<name>A0A0A2G3W0_9PORP</name>
<protein>
    <submittedName>
        <fullName evidence="1">Uncharacterized protein</fullName>
    </submittedName>
</protein>
<keyword evidence="2" id="KW-1185">Reference proteome</keyword>